<name>A0A5N6GFG9_ASPFL</name>
<accession>A0A5N6GFG9</accession>
<sequence length="85" mass="9780">MFFYPPFFSGYTNSQRKHPNKILGSSKLSSPLLPLFGAEIFWAVSPFRKLDRSSRLATLAAKDWPLVILLLILWGQVYDPQKKHT</sequence>
<proteinExistence type="predicted"/>
<gene>
    <name evidence="1" type="ORF">BDV35DRAFT_370920</name>
</gene>
<protein>
    <submittedName>
        <fullName evidence="1">Uncharacterized protein</fullName>
    </submittedName>
</protein>
<evidence type="ECO:0000313" key="1">
    <source>
        <dbReference type="EMBL" id="KAB8241106.1"/>
    </source>
</evidence>
<organism evidence="1">
    <name type="scientific">Aspergillus flavus</name>
    <dbReference type="NCBI Taxonomy" id="5059"/>
    <lineage>
        <taxon>Eukaryota</taxon>
        <taxon>Fungi</taxon>
        <taxon>Dikarya</taxon>
        <taxon>Ascomycota</taxon>
        <taxon>Pezizomycotina</taxon>
        <taxon>Eurotiomycetes</taxon>
        <taxon>Eurotiomycetidae</taxon>
        <taxon>Eurotiales</taxon>
        <taxon>Aspergillaceae</taxon>
        <taxon>Aspergillus</taxon>
        <taxon>Aspergillus subgen. Circumdati</taxon>
    </lineage>
</organism>
<dbReference type="Proteomes" id="UP000325434">
    <property type="component" value="Unassembled WGS sequence"/>
</dbReference>
<dbReference type="AlphaFoldDB" id="A0A5N6GFG9"/>
<reference evidence="1" key="1">
    <citation type="submission" date="2019-04" db="EMBL/GenBank/DDBJ databases">
        <title>Friends and foes A comparative genomics study of 23 Aspergillus species from section Flavi.</title>
        <authorList>
            <consortium name="DOE Joint Genome Institute"/>
            <person name="Kjaerbolling I."/>
            <person name="Vesth T."/>
            <person name="Frisvad J.C."/>
            <person name="Nybo J.L."/>
            <person name="Theobald S."/>
            <person name="Kildgaard S."/>
            <person name="Isbrandt T."/>
            <person name="Kuo A."/>
            <person name="Sato A."/>
            <person name="Lyhne E.K."/>
            <person name="Kogle M.E."/>
            <person name="Wiebenga A."/>
            <person name="Kun R.S."/>
            <person name="Lubbers R.J."/>
            <person name="Makela M.R."/>
            <person name="Barry K."/>
            <person name="Chovatia M."/>
            <person name="Clum A."/>
            <person name="Daum C."/>
            <person name="Haridas S."/>
            <person name="He G."/>
            <person name="LaButti K."/>
            <person name="Lipzen A."/>
            <person name="Mondo S."/>
            <person name="Riley R."/>
            <person name="Salamov A."/>
            <person name="Simmons B.A."/>
            <person name="Magnuson J.K."/>
            <person name="Henrissat B."/>
            <person name="Mortensen U.H."/>
            <person name="Larsen T.O."/>
            <person name="Devries R.P."/>
            <person name="Grigoriev I.V."/>
            <person name="Machida M."/>
            <person name="Baker S.E."/>
            <person name="Andersen M.R."/>
        </authorList>
    </citation>
    <scope>NUCLEOTIDE SEQUENCE [LARGE SCALE GENOMIC DNA]</scope>
    <source>
        <strain evidence="1">CBS 121.62</strain>
    </source>
</reference>
<dbReference type="EMBL" id="ML734703">
    <property type="protein sequence ID" value="KAB8241106.1"/>
    <property type="molecule type" value="Genomic_DNA"/>
</dbReference>